<dbReference type="InterPro" id="IPR013655">
    <property type="entry name" value="PAS_fold_3"/>
</dbReference>
<dbReference type="PROSITE" id="PS50113">
    <property type="entry name" value="PAC"/>
    <property type="match status" value="1"/>
</dbReference>
<dbReference type="Pfam" id="PF02518">
    <property type="entry name" value="HATPase_c"/>
    <property type="match status" value="1"/>
</dbReference>
<dbReference type="InterPro" id="IPR000700">
    <property type="entry name" value="PAS-assoc_C"/>
</dbReference>
<dbReference type="InterPro" id="IPR005467">
    <property type="entry name" value="His_kinase_dom"/>
</dbReference>
<keyword evidence="5" id="KW-0597">Phosphoprotein</keyword>
<keyword evidence="9 11" id="KW-1133">Transmembrane helix</keyword>
<evidence type="ECO:0000256" key="10">
    <source>
        <dbReference type="ARBA" id="ARBA00023136"/>
    </source>
</evidence>
<comment type="subcellular location">
    <subcellularLocation>
        <location evidence="2">Cell membrane</location>
        <topology evidence="2">Multi-pass membrane protein</topology>
    </subcellularLocation>
</comment>
<dbReference type="NCBIfam" id="TIGR00229">
    <property type="entry name" value="sensory_box"/>
    <property type="match status" value="1"/>
</dbReference>
<evidence type="ECO:0000256" key="7">
    <source>
        <dbReference type="ARBA" id="ARBA00022692"/>
    </source>
</evidence>
<dbReference type="Gene3D" id="1.10.287.130">
    <property type="match status" value="1"/>
</dbReference>
<evidence type="ECO:0000256" key="9">
    <source>
        <dbReference type="ARBA" id="ARBA00022989"/>
    </source>
</evidence>
<accession>A0A336JU50</accession>
<sequence>MTVSSTASQGFGRLIGIRGRLVLIALVAALPMLILALVIVAQLTDSKRQAKNEALLYAGRLLLESVDKEISRYVYAAEMLTVSPALLADNLSEFRSEADRTLAALPFAKIQVADRNGRILLDSTAAEGDPPPLADADVLAAGQRAVATAKPQVGYLARTLAGETVIGITMPVRRNGVIVRQLIIEIEPRQIRALLDAQHLPEGWEAAVADSNGRLVARSLPGEWAGRTISPSWRALLGREGLHEFFTPEGTLKVSSAFPSPVTGWTMAVGQPKQIFEAPIVQTFQFAVGAGLIVITLSCALAAWIAKGVIAPIRSLAASAAALECAERITVPRSGIPEFDCAFRAFDDAARLVIAHQRALHDSEERISVAQDAAHAGIWEWRIADDRQIWTDPLFRLYGLRPRTRRPSFETWTAVIDSADRDRTVKAVEHAVAARREFEVQWRVTPAADAADRWLLSRGRPLVEEDGAVERYVGIVIDITDRKRMEEAARAGEVRLLHAARLSEVGRMAAALAHEVNQPLAAVANYMAGARRMLDQESGPSLRLRKLKDAVERANVQALRAGEIVRRLREFVGVGDSEKTVEDARSVLQDAALLATIAAEHDGITVRTAFTDSGEVLVDKIQIQQVVLNLVRNAIEAMAGAPTKHLTLSLQQRVGCVEFRVGDTGAGIAPDLFQRLFSPFSTTKPGGMGIGLTVCREIVEAHGGKIWADSVPAGGTVFSFTLPLLRSELTLAEQGVA</sequence>
<dbReference type="CDD" id="cd00130">
    <property type="entry name" value="PAS"/>
    <property type="match status" value="1"/>
</dbReference>
<dbReference type="PRINTS" id="PR00344">
    <property type="entry name" value="BCTRLSENSOR"/>
</dbReference>
<dbReference type="AlphaFoldDB" id="A0A336JU50"/>
<feature type="domain" description="Histidine kinase" evidence="12">
    <location>
        <begin position="511"/>
        <end position="726"/>
    </location>
</feature>
<dbReference type="GO" id="GO:0000155">
    <property type="term" value="F:phosphorelay sensor kinase activity"/>
    <property type="evidence" value="ECO:0007669"/>
    <property type="project" value="InterPro"/>
</dbReference>
<dbReference type="EMBL" id="QRDT01000010">
    <property type="protein sequence ID" value="RED34495.1"/>
    <property type="molecule type" value="Genomic_DNA"/>
</dbReference>
<dbReference type="Gene3D" id="3.30.450.20">
    <property type="entry name" value="PAS domain"/>
    <property type="match status" value="1"/>
</dbReference>
<dbReference type="CDD" id="cd00082">
    <property type="entry name" value="HisKA"/>
    <property type="match status" value="1"/>
</dbReference>
<organism evidence="15 16">
    <name type="scientific">Rhodopseudomonas pentothenatexigens</name>
    <dbReference type="NCBI Taxonomy" id="999699"/>
    <lineage>
        <taxon>Bacteria</taxon>
        <taxon>Pseudomonadati</taxon>
        <taxon>Pseudomonadota</taxon>
        <taxon>Alphaproteobacteria</taxon>
        <taxon>Hyphomicrobiales</taxon>
        <taxon>Nitrobacteraceae</taxon>
        <taxon>Rhodopseudomonas</taxon>
    </lineage>
</organism>
<dbReference type="InterPro" id="IPR000014">
    <property type="entry name" value="PAS"/>
</dbReference>
<dbReference type="OrthoDB" id="9789238at2"/>
<keyword evidence="17" id="KW-1185">Reference proteome</keyword>
<dbReference type="InterPro" id="IPR036890">
    <property type="entry name" value="HATPase_C_sf"/>
</dbReference>
<name>A0A336JU50_9BRAD</name>
<evidence type="ECO:0000256" key="4">
    <source>
        <dbReference type="ARBA" id="ARBA00022475"/>
    </source>
</evidence>
<dbReference type="CDD" id="cd18774">
    <property type="entry name" value="PDC2_HK_sensor"/>
    <property type="match status" value="1"/>
</dbReference>
<dbReference type="SMART" id="SM00086">
    <property type="entry name" value="PAC"/>
    <property type="match status" value="1"/>
</dbReference>
<evidence type="ECO:0000256" key="8">
    <source>
        <dbReference type="ARBA" id="ARBA00022777"/>
    </source>
</evidence>
<reference evidence="15 16" key="1">
    <citation type="submission" date="2017-08" db="EMBL/GenBank/DDBJ databases">
        <authorList>
            <person name="de Groot N.N."/>
        </authorList>
    </citation>
    <scope>NUCLEOTIDE SEQUENCE [LARGE SCALE GENOMIC DNA]</scope>
    <source>
        <strain evidence="15 16">JA575</strain>
    </source>
</reference>
<dbReference type="InterPro" id="IPR004358">
    <property type="entry name" value="Sig_transdc_His_kin-like_C"/>
</dbReference>
<dbReference type="InterPro" id="IPR001610">
    <property type="entry name" value="PAC"/>
</dbReference>
<feature type="domain" description="PAC" evidence="13">
    <location>
        <begin position="438"/>
        <end position="491"/>
    </location>
</feature>
<dbReference type="SUPFAM" id="SSF55785">
    <property type="entry name" value="PYP-like sensor domain (PAS domain)"/>
    <property type="match status" value="1"/>
</dbReference>
<dbReference type="Proteomes" id="UP000252631">
    <property type="component" value="Unassembled WGS sequence"/>
</dbReference>
<evidence type="ECO:0000259" key="13">
    <source>
        <dbReference type="PROSITE" id="PS50113"/>
    </source>
</evidence>
<evidence type="ECO:0000313" key="17">
    <source>
        <dbReference type="Proteomes" id="UP000256343"/>
    </source>
</evidence>
<dbReference type="SMART" id="SM00388">
    <property type="entry name" value="HisKA"/>
    <property type="match status" value="1"/>
</dbReference>
<evidence type="ECO:0000256" key="6">
    <source>
        <dbReference type="ARBA" id="ARBA00022679"/>
    </source>
</evidence>
<keyword evidence="10 11" id="KW-0472">Membrane</keyword>
<dbReference type="Proteomes" id="UP000256343">
    <property type="component" value="Unassembled WGS sequence"/>
</dbReference>
<evidence type="ECO:0000256" key="1">
    <source>
        <dbReference type="ARBA" id="ARBA00000085"/>
    </source>
</evidence>
<evidence type="ECO:0000313" key="15">
    <source>
        <dbReference type="EMBL" id="SSW91164.1"/>
    </source>
</evidence>
<keyword evidence="6" id="KW-0808">Transferase</keyword>
<dbReference type="Pfam" id="PF02743">
    <property type="entry name" value="dCache_1"/>
    <property type="match status" value="1"/>
</dbReference>
<evidence type="ECO:0000313" key="14">
    <source>
        <dbReference type="EMBL" id="RED34495.1"/>
    </source>
</evidence>
<feature type="transmembrane region" description="Helical" evidence="11">
    <location>
        <begin position="21"/>
        <end position="43"/>
    </location>
</feature>
<gene>
    <name evidence="14" type="ORF">BJ125_110134</name>
    <name evidence="15" type="ORF">SAMN05892882_110134</name>
</gene>
<evidence type="ECO:0000256" key="5">
    <source>
        <dbReference type="ARBA" id="ARBA00022553"/>
    </source>
</evidence>
<dbReference type="InterPro" id="IPR003594">
    <property type="entry name" value="HATPase_dom"/>
</dbReference>
<dbReference type="SMART" id="SM00387">
    <property type="entry name" value="HATPase_c"/>
    <property type="match status" value="1"/>
</dbReference>
<dbReference type="CDD" id="cd18773">
    <property type="entry name" value="PDC1_HK_sensor"/>
    <property type="match status" value="1"/>
</dbReference>
<dbReference type="InterPro" id="IPR035965">
    <property type="entry name" value="PAS-like_dom_sf"/>
</dbReference>
<evidence type="ECO:0000259" key="12">
    <source>
        <dbReference type="PROSITE" id="PS50109"/>
    </source>
</evidence>
<dbReference type="Pfam" id="PF08447">
    <property type="entry name" value="PAS_3"/>
    <property type="match status" value="1"/>
</dbReference>
<evidence type="ECO:0000313" key="16">
    <source>
        <dbReference type="Proteomes" id="UP000252631"/>
    </source>
</evidence>
<dbReference type="PANTHER" id="PTHR43304">
    <property type="entry name" value="PHYTOCHROME-LIKE PROTEIN CPH1"/>
    <property type="match status" value="1"/>
</dbReference>
<protein>
    <recommendedName>
        <fullName evidence="3">histidine kinase</fullName>
        <ecNumber evidence="3">2.7.13.3</ecNumber>
    </recommendedName>
</protein>
<keyword evidence="4" id="KW-1003">Cell membrane</keyword>
<dbReference type="InterPro" id="IPR003661">
    <property type="entry name" value="HisK_dim/P_dom"/>
</dbReference>
<proteinExistence type="predicted"/>
<dbReference type="InterPro" id="IPR052162">
    <property type="entry name" value="Sensor_kinase/Photoreceptor"/>
</dbReference>
<dbReference type="PROSITE" id="PS50109">
    <property type="entry name" value="HIS_KIN"/>
    <property type="match status" value="1"/>
</dbReference>
<keyword evidence="7 11" id="KW-0812">Transmembrane</keyword>
<dbReference type="PANTHER" id="PTHR43304:SF1">
    <property type="entry name" value="PAC DOMAIN-CONTAINING PROTEIN"/>
    <property type="match status" value="1"/>
</dbReference>
<dbReference type="Gene3D" id="2.10.70.100">
    <property type="match status" value="1"/>
</dbReference>
<dbReference type="EC" id="2.7.13.3" evidence="3"/>
<dbReference type="Gene3D" id="3.30.565.10">
    <property type="entry name" value="Histidine kinase-like ATPase, C-terminal domain"/>
    <property type="match status" value="1"/>
</dbReference>
<comment type="catalytic activity">
    <reaction evidence="1">
        <text>ATP + protein L-histidine = ADP + protein N-phospho-L-histidine.</text>
        <dbReference type="EC" id="2.7.13.3"/>
    </reaction>
</comment>
<dbReference type="GO" id="GO:0005886">
    <property type="term" value="C:plasma membrane"/>
    <property type="evidence" value="ECO:0007669"/>
    <property type="project" value="UniProtKB-SubCell"/>
</dbReference>
<dbReference type="SUPFAM" id="SSF55874">
    <property type="entry name" value="ATPase domain of HSP90 chaperone/DNA topoisomerase II/histidine kinase"/>
    <property type="match status" value="1"/>
</dbReference>
<keyword evidence="8" id="KW-0418">Kinase</keyword>
<evidence type="ECO:0000256" key="3">
    <source>
        <dbReference type="ARBA" id="ARBA00012438"/>
    </source>
</evidence>
<dbReference type="InterPro" id="IPR033479">
    <property type="entry name" value="dCache_1"/>
</dbReference>
<evidence type="ECO:0000256" key="2">
    <source>
        <dbReference type="ARBA" id="ARBA00004651"/>
    </source>
</evidence>
<dbReference type="RefSeq" id="WP_114358214.1">
    <property type="nucleotide sequence ID" value="NZ_QRDT01000010.1"/>
</dbReference>
<dbReference type="EMBL" id="UFQQ01000010">
    <property type="protein sequence ID" value="SSW91164.1"/>
    <property type="molecule type" value="Genomic_DNA"/>
</dbReference>
<evidence type="ECO:0000256" key="11">
    <source>
        <dbReference type="SAM" id="Phobius"/>
    </source>
</evidence>
<reference evidence="14 17" key="2">
    <citation type="submission" date="2018-07" db="EMBL/GenBank/DDBJ databases">
        <title>Genomic Encyclopedia of Archaeal and Bacterial Type Strains, Phase II (KMG-II): from individual species to whole genera.</title>
        <authorList>
            <person name="Goeker M."/>
        </authorList>
    </citation>
    <scope>NUCLEOTIDE SEQUENCE [LARGE SCALE GENOMIC DNA]</scope>
    <source>
        <strain evidence="14 17">JA575</strain>
    </source>
</reference>